<sequence length="161" mass="17369">MSASDMQIRAARTGDAAGIAALLQAMGGFKAYENRTPAQNTEAVRTLLAGAEAAPERSLLLVAEDAQQRLIGYCAVHWLPVAVLQAWEGYVSELFVAGQARGAGAGSLLLNAATEAARQRGCSRIWLVNNRERPSYVRGFYSQQGWAEQAEMARFVLPLNT</sequence>
<dbReference type="CDD" id="cd04301">
    <property type="entry name" value="NAT_SF"/>
    <property type="match status" value="1"/>
</dbReference>
<keyword evidence="1 4" id="KW-0808">Transferase</keyword>
<dbReference type="SUPFAM" id="SSF55729">
    <property type="entry name" value="Acyl-CoA N-acyltransferases (Nat)"/>
    <property type="match status" value="1"/>
</dbReference>
<dbReference type="PANTHER" id="PTHR43877">
    <property type="entry name" value="AMINOALKYLPHOSPHONATE N-ACETYLTRANSFERASE-RELATED-RELATED"/>
    <property type="match status" value="1"/>
</dbReference>
<dbReference type="InterPro" id="IPR000182">
    <property type="entry name" value="GNAT_dom"/>
</dbReference>
<protein>
    <submittedName>
        <fullName evidence="4">GNAT family N-acetyltransferase</fullName>
        <ecNumber evidence="4">2.3.-.-</ecNumber>
    </submittedName>
</protein>
<organism evidence="4 5">
    <name type="scientific">Comamonas terrae</name>
    <dbReference type="NCBI Taxonomy" id="673548"/>
    <lineage>
        <taxon>Bacteria</taxon>
        <taxon>Pseudomonadati</taxon>
        <taxon>Pseudomonadota</taxon>
        <taxon>Betaproteobacteria</taxon>
        <taxon>Burkholderiales</taxon>
        <taxon>Comamonadaceae</taxon>
        <taxon>Comamonas</taxon>
    </lineage>
</organism>
<dbReference type="Pfam" id="PF00583">
    <property type="entry name" value="Acetyltransf_1"/>
    <property type="match status" value="1"/>
</dbReference>
<feature type="domain" description="N-acetyltransferase" evidence="3">
    <location>
        <begin position="6"/>
        <end position="161"/>
    </location>
</feature>
<dbReference type="Gene3D" id="3.40.630.30">
    <property type="match status" value="1"/>
</dbReference>
<dbReference type="RefSeq" id="WP_066475609.1">
    <property type="nucleotide sequence ID" value="NZ_BCNT01000005.1"/>
</dbReference>
<comment type="caution">
    <text evidence="4">The sequence shown here is derived from an EMBL/GenBank/DDBJ whole genome shotgun (WGS) entry which is preliminary data.</text>
</comment>
<dbReference type="EMBL" id="JBHUMV010000005">
    <property type="protein sequence ID" value="MFD2754932.1"/>
    <property type="molecule type" value="Genomic_DNA"/>
</dbReference>
<keyword evidence="5" id="KW-1185">Reference proteome</keyword>
<dbReference type="EC" id="2.3.-.-" evidence="4"/>
<name>A0ABW5UMR7_9BURK</name>
<evidence type="ECO:0000256" key="2">
    <source>
        <dbReference type="ARBA" id="ARBA00023315"/>
    </source>
</evidence>
<evidence type="ECO:0000313" key="4">
    <source>
        <dbReference type="EMBL" id="MFD2754932.1"/>
    </source>
</evidence>
<proteinExistence type="predicted"/>
<dbReference type="Proteomes" id="UP001597463">
    <property type="component" value="Unassembled WGS sequence"/>
</dbReference>
<evidence type="ECO:0000256" key="1">
    <source>
        <dbReference type="ARBA" id="ARBA00022679"/>
    </source>
</evidence>
<dbReference type="GO" id="GO:0016746">
    <property type="term" value="F:acyltransferase activity"/>
    <property type="evidence" value="ECO:0007669"/>
    <property type="project" value="UniProtKB-KW"/>
</dbReference>
<dbReference type="InterPro" id="IPR050832">
    <property type="entry name" value="Bact_Acetyltransf"/>
</dbReference>
<dbReference type="PANTHER" id="PTHR43877:SF1">
    <property type="entry name" value="ACETYLTRANSFERASE"/>
    <property type="match status" value="1"/>
</dbReference>
<keyword evidence="2 4" id="KW-0012">Acyltransferase</keyword>
<dbReference type="InterPro" id="IPR016181">
    <property type="entry name" value="Acyl_CoA_acyltransferase"/>
</dbReference>
<evidence type="ECO:0000259" key="3">
    <source>
        <dbReference type="PROSITE" id="PS51186"/>
    </source>
</evidence>
<evidence type="ECO:0000313" key="5">
    <source>
        <dbReference type="Proteomes" id="UP001597463"/>
    </source>
</evidence>
<reference evidence="5" key="1">
    <citation type="journal article" date="2019" name="Int. J. Syst. Evol. Microbiol.">
        <title>The Global Catalogue of Microorganisms (GCM) 10K type strain sequencing project: providing services to taxonomists for standard genome sequencing and annotation.</title>
        <authorList>
            <consortium name="The Broad Institute Genomics Platform"/>
            <consortium name="The Broad Institute Genome Sequencing Center for Infectious Disease"/>
            <person name="Wu L."/>
            <person name="Ma J."/>
        </authorList>
    </citation>
    <scope>NUCLEOTIDE SEQUENCE [LARGE SCALE GENOMIC DNA]</scope>
    <source>
        <strain evidence="5">TISTR 1906</strain>
    </source>
</reference>
<gene>
    <name evidence="4" type="ORF">ACFSW6_12605</name>
</gene>
<accession>A0ABW5UMR7</accession>
<dbReference type="PROSITE" id="PS51186">
    <property type="entry name" value="GNAT"/>
    <property type="match status" value="1"/>
</dbReference>